<dbReference type="eggNOG" id="arCOG06386">
    <property type="taxonomic scope" value="Archaea"/>
</dbReference>
<proteinExistence type="predicted"/>
<dbReference type="PATRIC" id="fig|795797.18.peg.1492"/>
<reference evidence="3 5" key="2">
    <citation type="journal article" date="2014" name="PLoS Genet.">
        <title>Phylogenetically driven sequencing of extremely halophilic archaea reveals strategies for static and dynamic osmo-response.</title>
        <authorList>
            <person name="Becker E.A."/>
            <person name="Seitzer P.M."/>
            <person name="Tritt A."/>
            <person name="Larsen D."/>
            <person name="Krusor M."/>
            <person name="Yao A.I."/>
            <person name="Wu D."/>
            <person name="Madern D."/>
            <person name="Eisen J.A."/>
            <person name="Darling A.E."/>
            <person name="Facciotti M.T."/>
        </authorList>
    </citation>
    <scope>NUCLEOTIDE SEQUENCE [LARGE SCALE GENOMIC DNA]</scope>
    <source>
        <strain evidence="3">B3</strain>
        <strain evidence="5">DSM 18796 / CECT 7217 / JCM 14584 / KCTC 4019 / B3</strain>
    </source>
</reference>
<dbReference type="HOGENOM" id="CLU_2765912_0_0_2"/>
<accession>D8J2D1</accession>
<dbReference type="Gene3D" id="6.10.140.1340">
    <property type="match status" value="1"/>
</dbReference>
<dbReference type="InterPro" id="IPR021309">
    <property type="entry name" value="YgaP-like_TM"/>
</dbReference>
<evidence type="ECO:0000313" key="3">
    <source>
        <dbReference type="EMBL" id="ELY39470.1"/>
    </source>
</evidence>
<dbReference type="Proteomes" id="UP000000390">
    <property type="component" value="Chromosome"/>
</dbReference>
<organism evidence="2 4">
    <name type="scientific">Halalkalicoccus jeotgali (strain DSM 18796 / CECT 7217 / JCM 14584 / KCTC 4019 / B3)</name>
    <dbReference type="NCBI Taxonomy" id="795797"/>
    <lineage>
        <taxon>Archaea</taxon>
        <taxon>Methanobacteriati</taxon>
        <taxon>Methanobacteriota</taxon>
        <taxon>Stenosarchaea group</taxon>
        <taxon>Halobacteria</taxon>
        <taxon>Halobacteriales</taxon>
        <taxon>Halococcaceae</taxon>
        <taxon>Halalkalicoccus</taxon>
    </lineage>
</organism>
<dbReference type="EMBL" id="AOHV01000015">
    <property type="protein sequence ID" value="ELY39470.1"/>
    <property type="molecule type" value="Genomic_DNA"/>
</dbReference>
<evidence type="ECO:0000313" key="4">
    <source>
        <dbReference type="Proteomes" id="UP000000390"/>
    </source>
</evidence>
<dbReference type="Pfam" id="PF11127">
    <property type="entry name" value="YgaP-like_TM"/>
    <property type="match status" value="1"/>
</dbReference>
<sequence length="69" mass="7200">MLVLVGIAAALGMIALAPVLIVVSLVVGAVLTVTGLTQKCPMNRLLGINTYKGEPLREDAETEPTERPA</sequence>
<feature type="domain" description="Inner membrane protein YgaP-like transmembrane" evidence="1">
    <location>
        <begin position="4"/>
        <end position="52"/>
    </location>
</feature>
<protein>
    <recommendedName>
        <fullName evidence="1">Inner membrane protein YgaP-like transmembrane domain-containing protein</fullName>
    </recommendedName>
</protein>
<evidence type="ECO:0000259" key="1">
    <source>
        <dbReference type="Pfam" id="PF11127"/>
    </source>
</evidence>
<dbReference type="KEGG" id="hje:HacjB3_07515"/>
<dbReference type="AlphaFoldDB" id="D8J2D1"/>
<gene>
    <name evidence="2" type="ordered locus">HacjB3_07515</name>
    <name evidence="3" type="ORF">C497_05922</name>
</gene>
<reference evidence="2 4" key="1">
    <citation type="journal article" date="2010" name="J. Bacteriol.">
        <title>Complete genome sequence of Halalkalicoccus jeotgali B3(T), an extremely halophilic archaeon.</title>
        <authorList>
            <person name="Roh S.W."/>
            <person name="Nam Y.D."/>
            <person name="Nam S.H."/>
            <person name="Choi S.H."/>
            <person name="Park H.S."/>
            <person name="Bae J.W."/>
        </authorList>
    </citation>
    <scope>NUCLEOTIDE SEQUENCE [LARGE SCALE GENOMIC DNA]</scope>
    <source>
        <strain evidence="2">B3</strain>
        <strain evidence="4">DSM 18796 / CECT 7217 / JCM 14584 / KCTC 4019 / B3</strain>
    </source>
</reference>
<evidence type="ECO:0000313" key="2">
    <source>
        <dbReference type="EMBL" id="ADJ14888.1"/>
    </source>
</evidence>
<name>D8J2D1_HALJB</name>
<evidence type="ECO:0000313" key="5">
    <source>
        <dbReference type="Proteomes" id="UP000011645"/>
    </source>
</evidence>
<dbReference type="Proteomes" id="UP000011645">
    <property type="component" value="Unassembled WGS sequence"/>
</dbReference>
<keyword evidence="5" id="KW-1185">Reference proteome</keyword>
<dbReference type="EMBL" id="CP002062">
    <property type="protein sequence ID" value="ADJ14888.1"/>
    <property type="molecule type" value="Genomic_DNA"/>
</dbReference>